<evidence type="ECO:0000313" key="2">
    <source>
        <dbReference type="Proteomes" id="UP000092460"/>
    </source>
</evidence>
<dbReference type="AlphaFoldDB" id="A0A1B0BDD9"/>
<name>A0A1B0BDD9_9MUSC</name>
<reference evidence="1" key="2">
    <citation type="submission" date="2020-05" db="UniProtKB">
        <authorList>
            <consortium name="EnsemblMetazoa"/>
        </authorList>
    </citation>
    <scope>IDENTIFICATION</scope>
    <source>
        <strain evidence="1">IAEA</strain>
    </source>
</reference>
<dbReference type="VEuPathDB" id="VectorBase:GPPI026499"/>
<keyword evidence="2" id="KW-1185">Reference proteome</keyword>
<accession>A0A1B0BDD9</accession>
<organism evidence="1 2">
    <name type="scientific">Glossina palpalis gambiensis</name>
    <dbReference type="NCBI Taxonomy" id="67801"/>
    <lineage>
        <taxon>Eukaryota</taxon>
        <taxon>Metazoa</taxon>
        <taxon>Ecdysozoa</taxon>
        <taxon>Arthropoda</taxon>
        <taxon>Hexapoda</taxon>
        <taxon>Insecta</taxon>
        <taxon>Pterygota</taxon>
        <taxon>Neoptera</taxon>
        <taxon>Endopterygota</taxon>
        <taxon>Diptera</taxon>
        <taxon>Brachycera</taxon>
        <taxon>Muscomorpha</taxon>
        <taxon>Hippoboscoidea</taxon>
        <taxon>Glossinidae</taxon>
        <taxon>Glossina</taxon>
    </lineage>
</organism>
<reference evidence="2" key="1">
    <citation type="submission" date="2015-01" db="EMBL/GenBank/DDBJ databases">
        <authorList>
            <person name="Aksoy S."/>
            <person name="Warren W."/>
            <person name="Wilson R.K."/>
        </authorList>
    </citation>
    <scope>NUCLEOTIDE SEQUENCE [LARGE SCALE GENOMIC DNA]</scope>
    <source>
        <strain evidence="2">IAEA</strain>
    </source>
</reference>
<dbReference type="PROSITE" id="PS51257">
    <property type="entry name" value="PROKAR_LIPOPROTEIN"/>
    <property type="match status" value="1"/>
</dbReference>
<dbReference type="EnsemblMetazoa" id="GPPI026499-RA">
    <property type="protein sequence ID" value="GPPI026499-PA"/>
    <property type="gene ID" value="GPPI026499"/>
</dbReference>
<sequence length="200" mass="23083">MKYLPRIRLFNHDHDSISTVFIALSACVSCQLGHYSNWLFSQRFYAIVLFDCTYWQTYVNRVWSGILVNEANIFGCEVRTMSFYFAFGKIAVPFTKVINNEGCGKNESTVDDDSVFLPSILLTLMTLPAFIIVKEYLCGAQLFYFIAFDLMIAEMEYLGWSRFDLGLFFLNQDFNCVVPKSHLHIYNTLPATHCEICSED</sequence>
<dbReference type="STRING" id="67801.A0A1B0BDD9"/>
<protein>
    <submittedName>
        <fullName evidence="1">Uncharacterized protein</fullName>
    </submittedName>
</protein>
<dbReference type="Proteomes" id="UP000092460">
    <property type="component" value="Unassembled WGS sequence"/>
</dbReference>
<evidence type="ECO:0000313" key="1">
    <source>
        <dbReference type="EnsemblMetazoa" id="GPPI026499-PA"/>
    </source>
</evidence>
<proteinExistence type="predicted"/>
<dbReference type="EMBL" id="JXJN01012451">
    <property type="status" value="NOT_ANNOTATED_CDS"/>
    <property type="molecule type" value="Genomic_DNA"/>
</dbReference>
<dbReference type="EMBL" id="JXJN01012450">
    <property type="status" value="NOT_ANNOTATED_CDS"/>
    <property type="molecule type" value="Genomic_DNA"/>
</dbReference>